<gene>
    <name evidence="2" type="ORF">CAP_0637</name>
</gene>
<keyword evidence="3" id="KW-1185">Reference proteome</keyword>
<evidence type="ECO:0000313" key="2">
    <source>
        <dbReference type="EMBL" id="EYF07158.1"/>
    </source>
</evidence>
<feature type="compositionally biased region" description="Polar residues" evidence="1">
    <location>
        <begin position="13"/>
        <end position="25"/>
    </location>
</feature>
<organism evidence="2 3">
    <name type="scientific">Chondromyces apiculatus DSM 436</name>
    <dbReference type="NCBI Taxonomy" id="1192034"/>
    <lineage>
        <taxon>Bacteria</taxon>
        <taxon>Pseudomonadati</taxon>
        <taxon>Myxococcota</taxon>
        <taxon>Polyangia</taxon>
        <taxon>Polyangiales</taxon>
        <taxon>Polyangiaceae</taxon>
        <taxon>Chondromyces</taxon>
    </lineage>
</organism>
<dbReference type="EMBL" id="ASRX01000011">
    <property type="protein sequence ID" value="EYF07158.1"/>
    <property type="molecule type" value="Genomic_DNA"/>
</dbReference>
<accession>A0A017TD00</accession>
<sequence length="546" mass="58976">MARQAALQPRGANESSSPSAGQGTTMKIIRRADQDRLTTRGSLRKGELSDAVFDGNPLPRELTARNWKSEGSVHRTRVLADNLDSTRYFCGPQVSILRDDNRLVTWAAVAEVMDGAVEQRQLVLCKLSGNRPATPTPPKMERQVIAEGPLFRHHIALDKASGEVSVTWITRSEDKQQIWHNGKAIETEAEMPDFPFFAFSQPPIGHVVADKPAFGLLSYKCRKSGRLFWRRVADGEVGPERELKLGQVLGGLSFSAYKDDVVARADLLVDGKIIPVLLKSTDAGESFGPPSQIDMSSYDAGFEVAPGYTRPVVDIGGNFHAPILASNGKESVALNYLINEGALVEAIRVTGTSPTGSLEVFPATVGHPGAHGDGTTDGFGLIMVLGTEGQLFTSNSSAGGIFFPRSTQLNHEMPLVAAFGATECYGSGLKPNFVSMDYIYIEADARGEPVSATAHLETWDMPLPIPKATAKSDGSRVELSVISDADLEPGKVNFRFSDPSINVLDVKVTGLRTAIVDTDRANLKGTTLIFEVNTIFHRHYGEALVA</sequence>
<name>A0A017TD00_9BACT</name>
<feature type="region of interest" description="Disordered" evidence="1">
    <location>
        <begin position="1"/>
        <end position="26"/>
    </location>
</feature>
<dbReference type="Proteomes" id="UP000019678">
    <property type="component" value="Unassembled WGS sequence"/>
</dbReference>
<comment type="caution">
    <text evidence="2">The sequence shown here is derived from an EMBL/GenBank/DDBJ whole genome shotgun (WGS) entry which is preliminary data.</text>
</comment>
<protein>
    <submittedName>
        <fullName evidence="2">Uncharacterized protein</fullName>
    </submittedName>
</protein>
<reference evidence="2 3" key="1">
    <citation type="submission" date="2013-05" db="EMBL/GenBank/DDBJ databases">
        <title>Genome assembly of Chondromyces apiculatus DSM 436.</title>
        <authorList>
            <person name="Sharma G."/>
            <person name="Khatri I."/>
            <person name="Kaur C."/>
            <person name="Mayilraj S."/>
            <person name="Subramanian S."/>
        </authorList>
    </citation>
    <scope>NUCLEOTIDE SEQUENCE [LARGE SCALE GENOMIC DNA]</scope>
    <source>
        <strain evidence="2 3">DSM 436</strain>
    </source>
</reference>
<dbReference type="eggNOG" id="ENOG5033PTS">
    <property type="taxonomic scope" value="Bacteria"/>
</dbReference>
<dbReference type="AlphaFoldDB" id="A0A017TD00"/>
<evidence type="ECO:0000256" key="1">
    <source>
        <dbReference type="SAM" id="MobiDB-lite"/>
    </source>
</evidence>
<evidence type="ECO:0000313" key="3">
    <source>
        <dbReference type="Proteomes" id="UP000019678"/>
    </source>
</evidence>
<proteinExistence type="predicted"/>